<protein>
    <submittedName>
        <fullName evidence="4">Phosphoribosyltransferase family protein</fullName>
    </submittedName>
</protein>
<evidence type="ECO:0000259" key="3">
    <source>
        <dbReference type="Pfam" id="PF00156"/>
    </source>
</evidence>
<dbReference type="AlphaFoldDB" id="A0AAW8B4J7"/>
<name>A0AAW8B4J7_9GAMM</name>
<reference evidence="4" key="2">
    <citation type="submission" date="2023-08" db="EMBL/GenBank/DDBJ databases">
        <authorList>
            <person name="Luo J."/>
        </authorList>
    </citation>
    <scope>NUCLEOTIDE SEQUENCE</scope>
    <source>
        <strain evidence="4">DSM 25064</strain>
    </source>
</reference>
<dbReference type="CDD" id="cd06223">
    <property type="entry name" value="PRTases_typeI"/>
    <property type="match status" value="1"/>
</dbReference>
<keyword evidence="5" id="KW-1185">Reference proteome</keyword>
<dbReference type="InterPro" id="IPR000836">
    <property type="entry name" value="PRTase_dom"/>
</dbReference>
<dbReference type="Pfam" id="PF00156">
    <property type="entry name" value="Pribosyltran"/>
    <property type="match status" value="1"/>
</dbReference>
<keyword evidence="2" id="KW-0808">Transferase</keyword>
<evidence type="ECO:0000313" key="4">
    <source>
        <dbReference type="EMBL" id="MDP1521481.1"/>
    </source>
</evidence>
<dbReference type="PANTHER" id="PTHR43363">
    <property type="entry name" value="HYPOXANTHINE PHOSPHORIBOSYLTRANSFERASE"/>
    <property type="match status" value="1"/>
</dbReference>
<keyword evidence="1 4" id="KW-0328">Glycosyltransferase</keyword>
<accession>A0AAW8B4J7</accession>
<organism evidence="4 5">
    <name type="scientific">Porticoccus litoralis</name>
    <dbReference type="NCBI Taxonomy" id="434086"/>
    <lineage>
        <taxon>Bacteria</taxon>
        <taxon>Pseudomonadati</taxon>
        <taxon>Pseudomonadota</taxon>
        <taxon>Gammaproteobacteria</taxon>
        <taxon>Cellvibrionales</taxon>
        <taxon>Porticoccaceae</taxon>
        <taxon>Porticoccus</taxon>
    </lineage>
</organism>
<evidence type="ECO:0000256" key="2">
    <source>
        <dbReference type="ARBA" id="ARBA00022679"/>
    </source>
</evidence>
<dbReference type="Gene3D" id="3.40.50.2020">
    <property type="match status" value="1"/>
</dbReference>
<evidence type="ECO:0000256" key="1">
    <source>
        <dbReference type="ARBA" id="ARBA00022676"/>
    </source>
</evidence>
<dbReference type="GO" id="GO:0016757">
    <property type="term" value="F:glycosyltransferase activity"/>
    <property type="evidence" value="ECO:0007669"/>
    <property type="project" value="UniProtKB-KW"/>
</dbReference>
<comment type="caution">
    <text evidence="4">The sequence shown here is derived from an EMBL/GenBank/DDBJ whole genome shotgun (WGS) entry which is preliminary data.</text>
</comment>
<dbReference type="InterPro" id="IPR029057">
    <property type="entry name" value="PRTase-like"/>
</dbReference>
<dbReference type="SUPFAM" id="SSF53271">
    <property type="entry name" value="PRTase-like"/>
    <property type="match status" value="1"/>
</dbReference>
<dbReference type="PANTHER" id="PTHR43363:SF1">
    <property type="entry name" value="HYPOXANTHINE-GUANINE PHOSPHORIBOSYLTRANSFERASE"/>
    <property type="match status" value="1"/>
</dbReference>
<dbReference type="EMBL" id="JAUUUU010000007">
    <property type="protein sequence ID" value="MDP1521481.1"/>
    <property type="molecule type" value="Genomic_DNA"/>
</dbReference>
<feature type="domain" description="Phosphoribosyltransferase" evidence="3">
    <location>
        <begin position="5"/>
        <end position="157"/>
    </location>
</feature>
<proteinExistence type="predicted"/>
<evidence type="ECO:0000313" key="5">
    <source>
        <dbReference type="Proteomes" id="UP001178354"/>
    </source>
</evidence>
<reference evidence="4" key="1">
    <citation type="journal article" date="2010" name="Int. J. Syst. Evol. Microbiol.">
        <title>Porticoccus litoralis gen. nov., sp. nov., a gammaproteobacterium isolated from the Yellow Sea.</title>
        <authorList>
            <person name="Oh H.M."/>
            <person name="Kim H."/>
            <person name="Kim K.M."/>
            <person name="Min G.S."/>
            <person name="Cho J.C."/>
        </authorList>
    </citation>
    <scope>NUCLEOTIDE SEQUENCE</scope>
    <source>
        <strain evidence="4">DSM 25064</strain>
    </source>
</reference>
<dbReference type="RefSeq" id="WP_305171144.1">
    <property type="nucleotide sequence ID" value="NZ_JAUUUU010000007.1"/>
</dbReference>
<sequence length="190" mass="21523">MDKQYINAQQLLDDAFRLGLQVLESDFRPHFIVGVWRGGAPVGIAVQELLEYFGIVTDHIAIRTSFYTAMGEHAETVQVHGLGYVIDRLREADSILIVDDVYDTGLSLQQVVADILAQCDDNPPEIRLATPYFKPGNNRTRREPDYYLHKTDKWLVFPHELAGLTAQEILDNKPGVESLREKLALRETTT</sequence>
<gene>
    <name evidence="4" type="ORF">Q8A57_10920</name>
</gene>
<dbReference type="Proteomes" id="UP001178354">
    <property type="component" value="Unassembled WGS sequence"/>
</dbReference>